<gene>
    <name evidence="2" type="ORF">ENK37_03265</name>
</gene>
<dbReference type="PANTHER" id="PTHR43591">
    <property type="entry name" value="METHYLTRANSFERASE"/>
    <property type="match status" value="1"/>
</dbReference>
<dbReference type="GO" id="GO:0008757">
    <property type="term" value="F:S-adenosylmethionine-dependent methyltransferase activity"/>
    <property type="evidence" value="ECO:0007669"/>
    <property type="project" value="InterPro"/>
</dbReference>
<comment type="caution">
    <text evidence="2">The sequence shown here is derived from an EMBL/GenBank/DDBJ whole genome shotgun (WGS) entry which is preliminary data.</text>
</comment>
<dbReference type="EMBL" id="DRPZ01000088">
    <property type="protein sequence ID" value="HGY09063.1"/>
    <property type="molecule type" value="Genomic_DNA"/>
</dbReference>
<evidence type="ECO:0000259" key="1">
    <source>
        <dbReference type="Pfam" id="PF08241"/>
    </source>
</evidence>
<dbReference type="Proteomes" id="UP000885759">
    <property type="component" value="Unassembled WGS sequence"/>
</dbReference>
<dbReference type="Pfam" id="PF08241">
    <property type="entry name" value="Methyltransf_11"/>
    <property type="match status" value="1"/>
</dbReference>
<feature type="domain" description="Methyltransferase type 11" evidence="1">
    <location>
        <begin position="42"/>
        <end position="132"/>
    </location>
</feature>
<dbReference type="CDD" id="cd02440">
    <property type="entry name" value="AdoMet_MTases"/>
    <property type="match status" value="1"/>
</dbReference>
<name>A0A7C4VCM6_9DEIN</name>
<dbReference type="AlphaFoldDB" id="A0A7C4VCM6"/>
<evidence type="ECO:0000313" key="2">
    <source>
        <dbReference type="EMBL" id="HGY09063.1"/>
    </source>
</evidence>
<proteinExistence type="predicted"/>
<protein>
    <submittedName>
        <fullName evidence="2">Methyltransferase domain-containing protein</fullName>
    </submittedName>
</protein>
<dbReference type="InterPro" id="IPR013216">
    <property type="entry name" value="Methyltransf_11"/>
</dbReference>
<organism evidence="2">
    <name type="scientific">Oceanithermus profundus</name>
    <dbReference type="NCBI Taxonomy" id="187137"/>
    <lineage>
        <taxon>Bacteria</taxon>
        <taxon>Thermotogati</taxon>
        <taxon>Deinococcota</taxon>
        <taxon>Deinococci</taxon>
        <taxon>Thermales</taxon>
        <taxon>Thermaceae</taxon>
        <taxon>Oceanithermus</taxon>
    </lineage>
</organism>
<reference evidence="2" key="1">
    <citation type="journal article" date="2020" name="mSystems">
        <title>Genome- and Community-Level Interaction Insights into Carbon Utilization and Element Cycling Functions of Hydrothermarchaeota in Hydrothermal Sediment.</title>
        <authorList>
            <person name="Zhou Z."/>
            <person name="Liu Y."/>
            <person name="Xu W."/>
            <person name="Pan J."/>
            <person name="Luo Z.H."/>
            <person name="Li M."/>
        </authorList>
    </citation>
    <scope>NUCLEOTIDE SEQUENCE [LARGE SCALE GENOMIC DNA]</scope>
    <source>
        <strain evidence="2">HyVt-570</strain>
    </source>
</reference>
<dbReference type="InterPro" id="IPR029063">
    <property type="entry name" value="SAM-dependent_MTases_sf"/>
</dbReference>
<accession>A0A7C4VCM6</accession>
<keyword evidence="2" id="KW-0489">Methyltransferase</keyword>
<dbReference type="PANTHER" id="PTHR43591:SF24">
    <property type="entry name" value="2-METHOXY-6-POLYPRENYL-1,4-BENZOQUINOL METHYLASE, MITOCHONDRIAL"/>
    <property type="match status" value="1"/>
</dbReference>
<dbReference type="GO" id="GO:0008425">
    <property type="term" value="F:2-methoxy-6-polyprenyl-1,4-benzoquinol methyltransferase activity"/>
    <property type="evidence" value="ECO:0007669"/>
    <property type="project" value="TreeGrafter"/>
</dbReference>
<dbReference type="GO" id="GO:0032259">
    <property type="term" value="P:methylation"/>
    <property type="evidence" value="ECO:0007669"/>
    <property type="project" value="UniProtKB-KW"/>
</dbReference>
<keyword evidence="2" id="KW-0808">Transferase</keyword>
<dbReference type="SUPFAM" id="SSF53335">
    <property type="entry name" value="S-adenosyl-L-methionine-dependent methyltransferases"/>
    <property type="match status" value="1"/>
</dbReference>
<sequence length="202" mass="22048">MGIPFGRLGPVFARFGHRTYPRWAWPLFEQEVRGWPPAARVLDLGGGTGVLAARARAIRSDLELVVLDPAAGMLRHVPPGLRTVTGRAEALPFAPDHLNAVLLGEALHHFQDAGAALAEIARVLRPGGKLWIYEFDPTRGIGRWVYWGERLLGEPAAFFTPQALQGRLAALGFTGDFVERDGRYVLSARLAGETPREAARPA</sequence>
<dbReference type="Gene3D" id="3.40.50.150">
    <property type="entry name" value="Vaccinia Virus protein VP39"/>
    <property type="match status" value="1"/>
</dbReference>